<accession>A0ACB9TBL1</accession>
<protein>
    <submittedName>
        <fullName evidence="1">Regucalcin</fullName>
    </submittedName>
</protein>
<evidence type="ECO:0000313" key="2">
    <source>
        <dbReference type="Proteomes" id="UP001056778"/>
    </source>
</evidence>
<gene>
    <name evidence="1" type="ORF">MML48_3g00015912</name>
</gene>
<sequence length="309" mass="33758">MPVVERVADSCELGEGPHWDVDTQSLYYVDIFEHSIHKYTPSTKTHTKAIVGDDTVSFIIPIEGAPNKYLISFGRQVAVISWDGVSDKVVGFKKITEVDTEEGSLENRINDAKCDPTGRLWCGTMGPEPIKGHITPLKGSFYSVDSNGEVKRHVTPVSCSNGLAWSSDGTKFYYIDSGTREIHQYDVDLSNGMISNKTVVFSFEEVGIEGFPDGQTIDTDGNLWVAVFAGYKVIKIDPRRYNTLLETIDIPSKQVTSVAFGGPNLDELYVTSASFTIDGVVLPPPNHGALYRVTGLGVKGCPGVKAKIE</sequence>
<comment type="caution">
    <text evidence="1">The sequence shown here is derived from an EMBL/GenBank/DDBJ whole genome shotgun (WGS) entry which is preliminary data.</text>
</comment>
<organism evidence="1 2">
    <name type="scientific">Holotrichia oblita</name>
    <name type="common">Chafer beetle</name>
    <dbReference type="NCBI Taxonomy" id="644536"/>
    <lineage>
        <taxon>Eukaryota</taxon>
        <taxon>Metazoa</taxon>
        <taxon>Ecdysozoa</taxon>
        <taxon>Arthropoda</taxon>
        <taxon>Hexapoda</taxon>
        <taxon>Insecta</taxon>
        <taxon>Pterygota</taxon>
        <taxon>Neoptera</taxon>
        <taxon>Endopterygota</taxon>
        <taxon>Coleoptera</taxon>
        <taxon>Polyphaga</taxon>
        <taxon>Scarabaeiformia</taxon>
        <taxon>Scarabaeidae</taxon>
        <taxon>Melolonthinae</taxon>
        <taxon>Holotrichia</taxon>
    </lineage>
</organism>
<reference evidence="1" key="1">
    <citation type="submission" date="2022-04" db="EMBL/GenBank/DDBJ databases">
        <title>Chromosome-scale genome assembly of Holotrichia oblita Faldermann.</title>
        <authorList>
            <person name="Rongchong L."/>
        </authorList>
    </citation>
    <scope>NUCLEOTIDE SEQUENCE</scope>
    <source>
        <strain evidence="1">81SQS9</strain>
    </source>
</reference>
<keyword evidence="2" id="KW-1185">Reference proteome</keyword>
<dbReference type="Proteomes" id="UP001056778">
    <property type="component" value="Chromosome 3"/>
</dbReference>
<name>A0ACB9TBL1_HOLOL</name>
<dbReference type="EMBL" id="CM043017">
    <property type="protein sequence ID" value="KAI4464177.1"/>
    <property type="molecule type" value="Genomic_DNA"/>
</dbReference>
<proteinExistence type="predicted"/>
<evidence type="ECO:0000313" key="1">
    <source>
        <dbReference type="EMBL" id="KAI4464177.1"/>
    </source>
</evidence>